<keyword evidence="4" id="KW-1185">Reference proteome</keyword>
<dbReference type="EMBL" id="JAJEQT010000013">
    <property type="protein sequence ID" value="MCC2219978.1"/>
    <property type="molecule type" value="Genomic_DNA"/>
</dbReference>
<dbReference type="CDD" id="cd16935">
    <property type="entry name" value="HATPase_AgrC-ComD-like"/>
    <property type="match status" value="1"/>
</dbReference>
<keyword evidence="1" id="KW-1133">Transmembrane helix</keyword>
<feature type="transmembrane region" description="Helical" evidence="1">
    <location>
        <begin position="7"/>
        <end position="27"/>
    </location>
</feature>
<feature type="domain" description="Sensor histidine kinase NatK-like C-terminal" evidence="2">
    <location>
        <begin position="169"/>
        <end position="270"/>
    </location>
</feature>
<evidence type="ECO:0000259" key="2">
    <source>
        <dbReference type="Pfam" id="PF14501"/>
    </source>
</evidence>
<keyword evidence="1" id="KW-0812">Transmembrane</keyword>
<comment type="caution">
    <text evidence="3">The sequence shown here is derived from an EMBL/GenBank/DDBJ whole genome shotgun (WGS) entry which is preliminary data.</text>
</comment>
<accession>A0ABS8FRV7</accession>
<evidence type="ECO:0000313" key="3">
    <source>
        <dbReference type="EMBL" id="MCC2219978.1"/>
    </source>
</evidence>
<protein>
    <submittedName>
        <fullName evidence="3">GHKL domain-containing protein</fullName>
    </submittedName>
</protein>
<keyword evidence="1" id="KW-0472">Membrane</keyword>
<dbReference type="InterPro" id="IPR032834">
    <property type="entry name" value="NatK-like_C"/>
</dbReference>
<dbReference type="SUPFAM" id="SSF55874">
    <property type="entry name" value="ATPase domain of HSP90 chaperone/DNA topoisomerase II/histidine kinase"/>
    <property type="match status" value="1"/>
</dbReference>
<feature type="transmembrane region" description="Helical" evidence="1">
    <location>
        <begin position="39"/>
        <end position="60"/>
    </location>
</feature>
<name>A0ABS8FRV7_9FIRM</name>
<proteinExistence type="predicted"/>
<dbReference type="Pfam" id="PF14501">
    <property type="entry name" value="HATPase_c_5"/>
    <property type="match status" value="1"/>
</dbReference>
<sequence>MKRKASEILFFMQGIVIFFLIGFLIFINNMEQALPYVWTRVIVIVLVLIIIGLLCIYNYVYKKEQRVKQEQVRLQEVLMVREENQACHAVIHDTRHFLYTVQSLLEHEDIEEAKKLLQDCVDAKLTKKRFCNRAVLNVILQYYQSVCDKAGISLAVDIREAVLSDLNDTEMTVLFGNLLENAYEAAGNQGFIELRVDVNEHSGMTVIEEKNSYLGEIKKDKAGKLITSKNKEEHGIGMQSIEKIVRRHEGVYIYDFDKNTHIFRSKIALPDRKC</sequence>
<dbReference type="RefSeq" id="WP_227573631.1">
    <property type="nucleotide sequence ID" value="NZ_JAJEQT010000013.1"/>
</dbReference>
<dbReference type="PANTHER" id="PTHR40448:SF1">
    <property type="entry name" value="TWO-COMPONENT SENSOR HISTIDINE KINASE"/>
    <property type="match status" value="1"/>
</dbReference>
<evidence type="ECO:0000256" key="1">
    <source>
        <dbReference type="SAM" id="Phobius"/>
    </source>
</evidence>
<dbReference type="PANTHER" id="PTHR40448">
    <property type="entry name" value="TWO-COMPONENT SENSOR HISTIDINE KINASE"/>
    <property type="match status" value="1"/>
</dbReference>
<reference evidence="3 4" key="1">
    <citation type="submission" date="2021-10" db="EMBL/GenBank/DDBJ databases">
        <title>Anaerobic single-cell dispensing facilitates the cultivation of human gut bacteria.</title>
        <authorList>
            <person name="Afrizal A."/>
        </authorList>
    </citation>
    <scope>NUCLEOTIDE SEQUENCE [LARGE SCALE GENOMIC DNA]</scope>
    <source>
        <strain evidence="3 4">CLA-AA-H212</strain>
    </source>
</reference>
<dbReference type="Gene3D" id="3.30.565.10">
    <property type="entry name" value="Histidine kinase-like ATPase, C-terminal domain"/>
    <property type="match status" value="1"/>
</dbReference>
<evidence type="ECO:0000313" key="4">
    <source>
        <dbReference type="Proteomes" id="UP001198495"/>
    </source>
</evidence>
<organism evidence="3 4">
    <name type="scientific">Coprococcus hominis</name>
    <name type="common">ex Arizal et al. 2022</name>
    <dbReference type="NCBI Taxonomy" id="2881262"/>
    <lineage>
        <taxon>Bacteria</taxon>
        <taxon>Bacillati</taxon>
        <taxon>Bacillota</taxon>
        <taxon>Clostridia</taxon>
        <taxon>Lachnospirales</taxon>
        <taxon>Lachnospiraceae</taxon>
        <taxon>Coprococcus</taxon>
    </lineage>
</organism>
<dbReference type="Proteomes" id="UP001198495">
    <property type="component" value="Unassembled WGS sequence"/>
</dbReference>
<dbReference type="InterPro" id="IPR036890">
    <property type="entry name" value="HATPase_C_sf"/>
</dbReference>
<gene>
    <name evidence="3" type="ORF">LKD28_13270</name>
</gene>